<dbReference type="Gene3D" id="3.40.190.10">
    <property type="entry name" value="Periplasmic binding protein-like II"/>
    <property type="match status" value="1"/>
</dbReference>
<feature type="signal peptide" evidence="2">
    <location>
        <begin position="1"/>
        <end position="24"/>
    </location>
</feature>
<evidence type="ECO:0000256" key="1">
    <source>
        <dbReference type="ARBA" id="ARBA00006987"/>
    </source>
</evidence>
<dbReference type="STRING" id="94624.Bpet2436"/>
<reference evidence="3 4" key="1">
    <citation type="journal article" date="2008" name="BMC Genomics">
        <title>The missing link: Bordetella petrii is endowed with both the metabolic versatility of environmental bacteria and virulence traits of pathogenic Bordetellae.</title>
        <authorList>
            <person name="Gross R."/>
            <person name="Guzman C.A."/>
            <person name="Sebaihia M."/>
            <person name="Martins Dos Santos V.A."/>
            <person name="Pieper D.H."/>
            <person name="Koebnik R."/>
            <person name="Lechner M."/>
            <person name="Bartels D."/>
            <person name="Buhrmester J."/>
            <person name="Choudhuri J.V."/>
            <person name="Ebensen T."/>
            <person name="Gaigalat L."/>
            <person name="Herrmann S."/>
            <person name="Khachane A.N."/>
            <person name="Larisch C."/>
            <person name="Link S."/>
            <person name="Linke B."/>
            <person name="Meyer F."/>
            <person name="Mormann S."/>
            <person name="Nakunst D."/>
            <person name="Rueckert C."/>
            <person name="Schneiker-Bekel S."/>
            <person name="Schulze K."/>
            <person name="Vorhoelter F.J."/>
            <person name="Yevsa T."/>
            <person name="Engle J.T."/>
            <person name="Goldman W.E."/>
            <person name="Puehler A."/>
            <person name="Goebel U.B."/>
            <person name="Goesmann A."/>
            <person name="Bloecker H."/>
            <person name="Kaiser O."/>
            <person name="Martinez-Arias R."/>
        </authorList>
    </citation>
    <scope>NUCLEOTIDE SEQUENCE [LARGE SCALE GENOMIC DNA]</scope>
    <source>
        <strain evidence="4">ATCC BAA-461 / DSM 12804 / CCUG 43448 / CIP 107267 / Se-1111R</strain>
    </source>
</reference>
<keyword evidence="2" id="KW-0732">Signal</keyword>
<evidence type="ECO:0000256" key="2">
    <source>
        <dbReference type="SAM" id="SignalP"/>
    </source>
</evidence>
<organism evidence="3 4">
    <name type="scientific">Bordetella petrii (strain ATCC BAA-461 / DSM 12804 / CCUG 43448 / CIP 107267 / Se-1111R)</name>
    <dbReference type="NCBI Taxonomy" id="340100"/>
    <lineage>
        <taxon>Bacteria</taxon>
        <taxon>Pseudomonadati</taxon>
        <taxon>Pseudomonadota</taxon>
        <taxon>Betaproteobacteria</taxon>
        <taxon>Burkholderiales</taxon>
        <taxon>Alcaligenaceae</taxon>
        <taxon>Bordetella</taxon>
    </lineage>
</organism>
<dbReference type="SUPFAM" id="SSF53850">
    <property type="entry name" value="Periplasmic binding protein-like II"/>
    <property type="match status" value="1"/>
</dbReference>
<name>A9IN24_BORPD</name>
<gene>
    <name evidence="3" type="primary">bug47</name>
    <name evidence="3" type="ordered locus">Bpet2436</name>
</gene>
<protein>
    <submittedName>
        <fullName evidence="3">Secreted protein</fullName>
    </submittedName>
</protein>
<dbReference type="eggNOG" id="COG3181">
    <property type="taxonomic scope" value="Bacteria"/>
</dbReference>
<dbReference type="CDD" id="cd07012">
    <property type="entry name" value="PBP2_Bug_TTT"/>
    <property type="match status" value="1"/>
</dbReference>
<feature type="chain" id="PRO_5002739795" evidence="2">
    <location>
        <begin position="25"/>
        <end position="317"/>
    </location>
</feature>
<sequence length="317" mass="33340">MHNMAKVLSLLAMATAAVHPPAQADTYPHQPITLIVNFPPGGATDLTARALGQAMTESLKQPMVVENRAGAGGAIGIGAISSAKPDGYHVGFVSVAGLTTLPQMRRVPYSMDSVTYLCRAYDAPVFMLVTQGSEFKTAKALVAYAKQNPGRLNYATVGPGSLPHLAALDFTAAAGVDIRHIPYQGEAPAITDLLGGHVDLYFGTNAVATAHNLRRLAVAADARQNEAPDTPTLAELGYPVHRSIGGGLIAPAGLDGQARRTLGQACKTAVHSQGFKQALGNLRLNPAYLDGDDFKRELQTEASGNRKLLEREGLLAK</sequence>
<dbReference type="PANTHER" id="PTHR42928">
    <property type="entry name" value="TRICARBOXYLATE-BINDING PROTEIN"/>
    <property type="match status" value="1"/>
</dbReference>
<evidence type="ECO:0000313" key="3">
    <source>
        <dbReference type="EMBL" id="CAP42778.1"/>
    </source>
</evidence>
<dbReference type="PIRSF" id="PIRSF017082">
    <property type="entry name" value="YflP"/>
    <property type="match status" value="1"/>
</dbReference>
<accession>A9IN24</accession>
<dbReference type="InterPro" id="IPR005064">
    <property type="entry name" value="BUG"/>
</dbReference>
<proteinExistence type="inferred from homology"/>
<dbReference type="KEGG" id="bpt:Bpet2436"/>
<dbReference type="Gene3D" id="3.40.190.150">
    <property type="entry name" value="Bordetella uptake gene, domain 1"/>
    <property type="match status" value="1"/>
</dbReference>
<dbReference type="Pfam" id="PF03401">
    <property type="entry name" value="TctC"/>
    <property type="match status" value="1"/>
</dbReference>
<dbReference type="EMBL" id="AM902716">
    <property type="protein sequence ID" value="CAP42778.1"/>
    <property type="molecule type" value="Genomic_DNA"/>
</dbReference>
<evidence type="ECO:0000313" key="4">
    <source>
        <dbReference type="Proteomes" id="UP000001225"/>
    </source>
</evidence>
<dbReference type="PANTHER" id="PTHR42928:SF5">
    <property type="entry name" value="BLR1237 PROTEIN"/>
    <property type="match status" value="1"/>
</dbReference>
<dbReference type="Proteomes" id="UP000001225">
    <property type="component" value="Chromosome"/>
</dbReference>
<comment type="similarity">
    <text evidence="1">Belongs to the UPF0065 (bug) family.</text>
</comment>
<keyword evidence="4" id="KW-1185">Reference proteome</keyword>
<dbReference type="InterPro" id="IPR042100">
    <property type="entry name" value="Bug_dom1"/>
</dbReference>
<dbReference type="AlphaFoldDB" id="A9IN24"/>